<name>A0A0M8MQD4_9BASI</name>
<dbReference type="OrthoDB" id="2139939at2759"/>
<dbReference type="EMBL" id="LGAV01000001">
    <property type="protein sequence ID" value="KOS16228.1"/>
    <property type="molecule type" value="Genomic_DNA"/>
</dbReference>
<gene>
    <name evidence="2" type="ORF">Malapachy_3411</name>
</gene>
<reference evidence="2 3" key="1">
    <citation type="submission" date="2015-07" db="EMBL/GenBank/DDBJ databases">
        <title>Draft Genome Sequence of Malassezia furfur CBS1878 and Malassezia pachydermatis CBS1879.</title>
        <authorList>
            <person name="Triana S."/>
            <person name="Ohm R."/>
            <person name="Gonzalez A."/>
            <person name="DeCock H."/>
            <person name="Restrepo S."/>
            <person name="Celis A."/>
        </authorList>
    </citation>
    <scope>NUCLEOTIDE SEQUENCE [LARGE SCALE GENOMIC DNA]</scope>
    <source>
        <strain evidence="2 3">CBS 1879</strain>
    </source>
</reference>
<sequence length="240" mass="27860">MAPPRRSAAPRRRTLPYDAPRLTSDSYYARANEFRAWLAARHMYLDELTRDVARGYFDEFVDAWNQGALEDDMYAGRRKGEHTRYRWAFAVCSPPPRSVADWQYTREMQAEQAREAKRAQRREDRRATAAWLDEHAPRATGRERLLEKKRERAAEYRAMAERHSIDDDIADGLSDEALLGTSTQASFQAALQARDRHAQRRAQRDAAKKAEHAARREAWQAKEKATRAMLAEMAKRYTST</sequence>
<feature type="region of interest" description="Disordered" evidence="1">
    <location>
        <begin position="111"/>
        <end position="134"/>
    </location>
</feature>
<dbReference type="InterPro" id="IPR044688">
    <property type="entry name" value="SCI-1-like"/>
</dbReference>
<evidence type="ECO:0000313" key="2">
    <source>
        <dbReference type="EMBL" id="KOS16228.1"/>
    </source>
</evidence>
<dbReference type="PANTHER" id="PTHR34117">
    <property type="entry name" value="STYLE CELL-CYCLE INHIBITOR 1"/>
    <property type="match status" value="1"/>
</dbReference>
<dbReference type="VEuPathDB" id="FungiDB:Malapachy_3411"/>
<dbReference type="STRING" id="77020.A0A0M8MQD4"/>
<dbReference type="PANTHER" id="PTHR34117:SF1">
    <property type="entry name" value="STYLE CELL-CYCLE INHIBITOR 1"/>
    <property type="match status" value="1"/>
</dbReference>
<keyword evidence="3" id="KW-1185">Reference proteome</keyword>
<organism evidence="2 3">
    <name type="scientific">Malassezia pachydermatis</name>
    <dbReference type="NCBI Taxonomy" id="77020"/>
    <lineage>
        <taxon>Eukaryota</taxon>
        <taxon>Fungi</taxon>
        <taxon>Dikarya</taxon>
        <taxon>Basidiomycota</taxon>
        <taxon>Ustilaginomycotina</taxon>
        <taxon>Malasseziomycetes</taxon>
        <taxon>Malasseziales</taxon>
        <taxon>Malasseziaceae</taxon>
        <taxon>Malassezia</taxon>
    </lineage>
</organism>
<evidence type="ECO:0000256" key="1">
    <source>
        <dbReference type="SAM" id="MobiDB-lite"/>
    </source>
</evidence>
<protein>
    <submittedName>
        <fullName evidence="2">Uncharacterized protein</fullName>
    </submittedName>
</protein>
<dbReference type="AlphaFoldDB" id="A0A0M8MQD4"/>
<accession>A0A0M8MQD4</accession>
<feature type="region of interest" description="Disordered" evidence="1">
    <location>
        <begin position="194"/>
        <end position="222"/>
    </location>
</feature>
<dbReference type="GeneID" id="28729757"/>
<proteinExistence type="predicted"/>
<dbReference type="RefSeq" id="XP_017993860.1">
    <property type="nucleotide sequence ID" value="XM_018137881.1"/>
</dbReference>
<evidence type="ECO:0000313" key="3">
    <source>
        <dbReference type="Proteomes" id="UP000037751"/>
    </source>
</evidence>
<dbReference type="Proteomes" id="UP000037751">
    <property type="component" value="Unassembled WGS sequence"/>
</dbReference>
<feature type="compositionally biased region" description="Basic and acidic residues" evidence="1">
    <location>
        <begin position="202"/>
        <end position="222"/>
    </location>
</feature>
<comment type="caution">
    <text evidence="2">The sequence shown here is derived from an EMBL/GenBank/DDBJ whole genome shotgun (WGS) entry which is preliminary data.</text>
</comment>